<evidence type="ECO:0000256" key="3">
    <source>
        <dbReference type="ARBA" id="ARBA00023004"/>
    </source>
</evidence>
<dbReference type="InterPro" id="IPR016024">
    <property type="entry name" value="ARM-type_fold"/>
</dbReference>
<proteinExistence type="predicted"/>
<dbReference type="Pfam" id="PF00034">
    <property type="entry name" value="Cytochrom_C"/>
    <property type="match status" value="1"/>
</dbReference>
<sequence length="761" mass="85098">MRIIAVVVCNRLNFMRVTICFFLSLIVFSCKTDFKETKIAIDNYKVEPGFELEVIASEPLLNTPVAMDFDDKGRIWVVEMPGFMSNIDGSGEDLPNGAIKILEDRDEDGVMDHAKIFLDSLVMPRALAIAYGGLLYAEPPNLYFVDIENDKPTNRVLVDSIYAGDGNPEYQPNGLKMNIDNWIYNAGSHFRYQRKNGVWIKEPTTFRGQWGITKDNFGRLFYNNNSTQLLGDYVLPNRLVRNEFMVPEKGVNQVLTKDQRVYPLHAAAVNRGYVKGVLNKDSILIDVTASCGPLLYRGGNFPSDYNENVFVCIPEANLIKRNILSFEGDKITAKQAWEGKEFLASTDEGFRPVSMNHGPEGNLYVVDMHRGVIQHHAFLSPYLKEKAKVEKLDTLVNFGRIFRIRPTDGKVENNTDLSTLSTSELLELLKSKNGWLRDRAQHKLIYKEKMDAVPQLQKMAKDTGAPLTQMHALYALKGLNSLSFDLLKDVAENSDAAVISHAIVLIEDFIAEENVAVAHALFEKLASQNDKSIDLYLASTIGMWANISGDTFIPLLHKLEKKYEDNAVYQEAIVSGTQNVSDELLLTVAKGDDEKSPFEALVAKNMERKKAAKKNPIYVTKSRSLDSRTKGAKLFRQICAACHQDNGSGIEGLAPPLMNSEHVTNPEKLALIILHGLKGPIHVDGSLYELNHVMPGLVNNETLSDSDISAIISYVGNAFNDYPKGLRSNKVKELRQNKPESGSEYTIEELEEVLKSLPLAK</sequence>
<evidence type="ECO:0000259" key="5">
    <source>
        <dbReference type="PROSITE" id="PS51007"/>
    </source>
</evidence>
<dbReference type="EMBL" id="FNGV01000003">
    <property type="protein sequence ID" value="SDL93142.1"/>
    <property type="molecule type" value="Genomic_DNA"/>
</dbReference>
<dbReference type="STRING" id="192904.SAMN04488514_103426"/>
<dbReference type="Proteomes" id="UP000199440">
    <property type="component" value="Unassembled WGS sequence"/>
</dbReference>
<dbReference type="GO" id="GO:0046872">
    <property type="term" value="F:metal ion binding"/>
    <property type="evidence" value="ECO:0007669"/>
    <property type="project" value="UniProtKB-KW"/>
</dbReference>
<keyword evidence="2 4" id="KW-0479">Metal-binding</keyword>
<dbReference type="InterPro" id="IPR036909">
    <property type="entry name" value="Cyt_c-like_dom_sf"/>
</dbReference>
<evidence type="ECO:0000313" key="6">
    <source>
        <dbReference type="EMBL" id="SDL93142.1"/>
    </source>
</evidence>
<reference evidence="6 7" key="1">
    <citation type="submission" date="2016-10" db="EMBL/GenBank/DDBJ databases">
        <authorList>
            <person name="de Groot N.N."/>
        </authorList>
    </citation>
    <scope>NUCLEOTIDE SEQUENCE [LARGE SCALE GENOMIC DNA]</scope>
    <source>
        <strain evidence="6 7">DSM 19886</strain>
    </source>
</reference>
<dbReference type="Gene3D" id="2.120.10.30">
    <property type="entry name" value="TolB, C-terminal domain"/>
    <property type="match status" value="1"/>
</dbReference>
<dbReference type="SUPFAM" id="SSF48371">
    <property type="entry name" value="ARM repeat"/>
    <property type="match status" value="1"/>
</dbReference>
<evidence type="ECO:0000256" key="2">
    <source>
        <dbReference type="ARBA" id="ARBA00022723"/>
    </source>
</evidence>
<dbReference type="SUPFAM" id="SSF63829">
    <property type="entry name" value="Calcium-dependent phosphotriesterase"/>
    <property type="match status" value="1"/>
</dbReference>
<dbReference type="Pfam" id="PF23500">
    <property type="entry name" value="DUF7133"/>
    <property type="match status" value="1"/>
</dbReference>
<organism evidence="6 7">
    <name type="scientific">Kriegella aquimaris</name>
    <dbReference type="NCBI Taxonomy" id="192904"/>
    <lineage>
        <taxon>Bacteria</taxon>
        <taxon>Pseudomonadati</taxon>
        <taxon>Bacteroidota</taxon>
        <taxon>Flavobacteriia</taxon>
        <taxon>Flavobacteriales</taxon>
        <taxon>Flavobacteriaceae</taxon>
        <taxon>Kriegella</taxon>
    </lineage>
</organism>
<name>A0A1G9P2P6_9FLAO</name>
<dbReference type="SUPFAM" id="SSF46626">
    <property type="entry name" value="Cytochrome c"/>
    <property type="match status" value="1"/>
</dbReference>
<dbReference type="PROSITE" id="PS51007">
    <property type="entry name" value="CYTC"/>
    <property type="match status" value="1"/>
</dbReference>
<protein>
    <submittedName>
        <fullName evidence="6">Cytochrome C oxidase, cbb3-type, subunit III</fullName>
    </submittedName>
</protein>
<dbReference type="PANTHER" id="PTHR33546:SF1">
    <property type="entry name" value="LARGE, MULTIFUNCTIONAL SECRETED PROTEIN"/>
    <property type="match status" value="1"/>
</dbReference>
<gene>
    <name evidence="6" type="ORF">SAMN04488514_103426</name>
</gene>
<keyword evidence="3 4" id="KW-0408">Iron</keyword>
<dbReference type="AlphaFoldDB" id="A0A1G9P2P6"/>
<accession>A0A1G9P2P6</accession>
<dbReference type="PROSITE" id="PS51257">
    <property type="entry name" value="PROKAR_LIPOPROTEIN"/>
    <property type="match status" value="1"/>
</dbReference>
<dbReference type="GO" id="GO:0020037">
    <property type="term" value="F:heme binding"/>
    <property type="evidence" value="ECO:0007669"/>
    <property type="project" value="InterPro"/>
</dbReference>
<evidence type="ECO:0000256" key="4">
    <source>
        <dbReference type="PROSITE-ProRule" id="PRU00433"/>
    </source>
</evidence>
<dbReference type="PANTHER" id="PTHR33546">
    <property type="entry name" value="LARGE, MULTIFUNCTIONAL SECRETED PROTEIN-RELATED"/>
    <property type="match status" value="1"/>
</dbReference>
<dbReference type="Gene3D" id="1.10.760.10">
    <property type="entry name" value="Cytochrome c-like domain"/>
    <property type="match status" value="1"/>
</dbReference>
<keyword evidence="7" id="KW-1185">Reference proteome</keyword>
<dbReference type="GO" id="GO:0009055">
    <property type="term" value="F:electron transfer activity"/>
    <property type="evidence" value="ECO:0007669"/>
    <property type="project" value="InterPro"/>
</dbReference>
<evidence type="ECO:0000313" key="7">
    <source>
        <dbReference type="Proteomes" id="UP000199440"/>
    </source>
</evidence>
<keyword evidence="1 4" id="KW-0349">Heme</keyword>
<dbReference type="InterPro" id="IPR009056">
    <property type="entry name" value="Cyt_c-like_dom"/>
</dbReference>
<dbReference type="InterPro" id="IPR011042">
    <property type="entry name" value="6-blade_b-propeller_TolB-like"/>
</dbReference>
<evidence type="ECO:0000256" key="1">
    <source>
        <dbReference type="ARBA" id="ARBA00022617"/>
    </source>
</evidence>
<feature type="domain" description="Cytochrome c" evidence="5">
    <location>
        <begin position="626"/>
        <end position="719"/>
    </location>
</feature>
<dbReference type="InterPro" id="IPR055557">
    <property type="entry name" value="DUF7133"/>
</dbReference>